<evidence type="ECO:0000256" key="1">
    <source>
        <dbReference type="SAM" id="Phobius"/>
    </source>
</evidence>
<dbReference type="RefSeq" id="WP_203669344.1">
    <property type="nucleotide sequence ID" value="NZ_BONO01000022.1"/>
</dbReference>
<gene>
    <name evidence="2" type="ORF">Cpa01nite_27300</name>
</gene>
<protein>
    <recommendedName>
        <fullName evidence="4">ABC transporter permease</fullName>
    </recommendedName>
</protein>
<dbReference type="GO" id="GO:0140359">
    <property type="term" value="F:ABC-type transporter activity"/>
    <property type="evidence" value="ECO:0007669"/>
    <property type="project" value="InterPro"/>
</dbReference>
<organism evidence="2 3">
    <name type="scientific">Cellulomonas pakistanensis</name>
    <dbReference type="NCBI Taxonomy" id="992287"/>
    <lineage>
        <taxon>Bacteria</taxon>
        <taxon>Bacillati</taxon>
        <taxon>Actinomycetota</taxon>
        <taxon>Actinomycetes</taxon>
        <taxon>Micrococcales</taxon>
        <taxon>Cellulomonadaceae</taxon>
        <taxon>Cellulomonas</taxon>
    </lineage>
</organism>
<sequence length="336" mass="35197">MSAVGTAGLIRVEARRFRARAAVRWLALLAVVAALVVVTTVFVSARPPSERAIADAEQQYAFAQEDWAENGEQYVEDCRDGEALERETNPDADWGCDDMEPRPELYLPVQPTLADSGPAWLSGATTFLMLLAFAAGVTSVTAEIGSGSLGTWLTFVPRRGRVYASKVAVAALGVLPPTALALALTVGGSWAAATVNDAVGELTTAWWADLGWQALRALAAAAVLGAVGAALGFLARSAAGALGIGIGWLLLVDGVLTGFLPQLTPWTVRASLTAWLDDGYLYWVQVPCGPVDGVPQVGICSAERTVSMLHGGVLLAVVATVLVALGALVFRRRDVD</sequence>
<evidence type="ECO:0000313" key="2">
    <source>
        <dbReference type="EMBL" id="GIG37349.1"/>
    </source>
</evidence>
<evidence type="ECO:0008006" key="4">
    <source>
        <dbReference type="Google" id="ProtNLM"/>
    </source>
</evidence>
<comment type="caution">
    <text evidence="2">The sequence shown here is derived from an EMBL/GenBank/DDBJ whole genome shotgun (WGS) entry which is preliminary data.</text>
</comment>
<feature type="transmembrane region" description="Helical" evidence="1">
    <location>
        <begin position="167"/>
        <end position="193"/>
    </location>
</feature>
<dbReference type="GO" id="GO:0005886">
    <property type="term" value="C:plasma membrane"/>
    <property type="evidence" value="ECO:0007669"/>
    <property type="project" value="UniProtKB-SubCell"/>
</dbReference>
<dbReference type="Proteomes" id="UP000642125">
    <property type="component" value="Unassembled WGS sequence"/>
</dbReference>
<accession>A0A919PAC6</accession>
<name>A0A919PAC6_9CELL</name>
<feature type="transmembrane region" description="Helical" evidence="1">
    <location>
        <begin position="311"/>
        <end position="330"/>
    </location>
</feature>
<keyword evidence="1" id="KW-0472">Membrane</keyword>
<keyword evidence="1" id="KW-1133">Transmembrane helix</keyword>
<evidence type="ECO:0000313" key="3">
    <source>
        <dbReference type="Proteomes" id="UP000642125"/>
    </source>
</evidence>
<keyword evidence="1" id="KW-0812">Transmembrane</keyword>
<reference evidence="2" key="1">
    <citation type="submission" date="2021-01" db="EMBL/GenBank/DDBJ databases">
        <title>Whole genome shotgun sequence of Cellulomonas pakistanensis NBRC 110800.</title>
        <authorList>
            <person name="Komaki H."/>
            <person name="Tamura T."/>
        </authorList>
    </citation>
    <scope>NUCLEOTIDE SEQUENCE</scope>
    <source>
        <strain evidence="2">NBRC 110800</strain>
    </source>
</reference>
<feature type="transmembrane region" description="Helical" evidence="1">
    <location>
        <begin position="21"/>
        <end position="43"/>
    </location>
</feature>
<dbReference type="EMBL" id="BONO01000022">
    <property type="protein sequence ID" value="GIG37349.1"/>
    <property type="molecule type" value="Genomic_DNA"/>
</dbReference>
<keyword evidence="3" id="KW-1185">Reference proteome</keyword>
<feature type="transmembrane region" description="Helical" evidence="1">
    <location>
        <begin position="127"/>
        <end position="155"/>
    </location>
</feature>
<proteinExistence type="predicted"/>
<feature type="transmembrane region" description="Helical" evidence="1">
    <location>
        <begin position="213"/>
        <end position="234"/>
    </location>
</feature>
<dbReference type="AlphaFoldDB" id="A0A919PAC6"/>
<feature type="transmembrane region" description="Helical" evidence="1">
    <location>
        <begin position="241"/>
        <end position="260"/>
    </location>
</feature>